<feature type="compositionally biased region" description="Low complexity" evidence="1">
    <location>
        <begin position="370"/>
        <end position="381"/>
    </location>
</feature>
<keyword evidence="3" id="KW-1185">Reference proteome</keyword>
<organism evidence="2 3">
    <name type="scientific">Aspergillus ruber (strain CBS 135680)</name>
    <dbReference type="NCBI Taxonomy" id="1388766"/>
    <lineage>
        <taxon>Eukaryota</taxon>
        <taxon>Fungi</taxon>
        <taxon>Dikarya</taxon>
        <taxon>Ascomycota</taxon>
        <taxon>Pezizomycotina</taxon>
        <taxon>Eurotiomycetes</taxon>
        <taxon>Eurotiomycetidae</taxon>
        <taxon>Eurotiales</taxon>
        <taxon>Aspergillaceae</taxon>
        <taxon>Aspergillus</taxon>
        <taxon>Aspergillus subgen. Aspergillus</taxon>
    </lineage>
</organism>
<dbReference type="RefSeq" id="XP_040636626.1">
    <property type="nucleotide sequence ID" value="XM_040784722.1"/>
</dbReference>
<evidence type="ECO:0000256" key="1">
    <source>
        <dbReference type="SAM" id="MobiDB-lite"/>
    </source>
</evidence>
<evidence type="ECO:0000313" key="3">
    <source>
        <dbReference type="Proteomes" id="UP000019804"/>
    </source>
</evidence>
<accession>A0A017S7B9</accession>
<feature type="compositionally biased region" description="Polar residues" evidence="1">
    <location>
        <begin position="345"/>
        <end position="356"/>
    </location>
</feature>
<dbReference type="Proteomes" id="UP000019804">
    <property type="component" value="Unassembled WGS sequence"/>
</dbReference>
<reference evidence="3" key="1">
    <citation type="journal article" date="2014" name="Nat. Commun.">
        <title>Genomic adaptations of the halophilic Dead Sea filamentous fungus Eurotium rubrum.</title>
        <authorList>
            <person name="Kis-Papo T."/>
            <person name="Weig A.R."/>
            <person name="Riley R."/>
            <person name="Persoh D."/>
            <person name="Salamov A."/>
            <person name="Sun H."/>
            <person name="Lipzen A."/>
            <person name="Wasser S.P."/>
            <person name="Rambold G."/>
            <person name="Grigoriev I.V."/>
            <person name="Nevo E."/>
        </authorList>
    </citation>
    <scope>NUCLEOTIDE SEQUENCE [LARGE SCALE GENOMIC DNA]</scope>
    <source>
        <strain evidence="3">CBS 135680</strain>
    </source>
</reference>
<feature type="region of interest" description="Disordered" evidence="1">
    <location>
        <begin position="209"/>
        <end position="423"/>
    </location>
</feature>
<evidence type="ECO:0000313" key="2">
    <source>
        <dbReference type="EMBL" id="EYE92938.1"/>
    </source>
</evidence>
<feature type="compositionally biased region" description="Basic and acidic residues" evidence="1">
    <location>
        <begin position="382"/>
        <end position="407"/>
    </location>
</feature>
<feature type="compositionally biased region" description="Polar residues" evidence="1">
    <location>
        <begin position="9"/>
        <end position="22"/>
    </location>
</feature>
<feature type="compositionally biased region" description="Basic and acidic residues" evidence="1">
    <location>
        <begin position="209"/>
        <end position="227"/>
    </location>
</feature>
<gene>
    <name evidence="2" type="ORF">EURHEDRAFT_461501</name>
</gene>
<feature type="region of interest" description="Disordered" evidence="1">
    <location>
        <begin position="1"/>
        <end position="22"/>
    </location>
</feature>
<feature type="compositionally biased region" description="Polar residues" evidence="1">
    <location>
        <begin position="320"/>
        <end position="334"/>
    </location>
</feature>
<sequence>MVLDDASPQAYNTSSQQDGQNAIQNNANSSITHYQIKPEAIVTPDLFTLYFGFAGNWNWQRTLVNTLTERVENARVLVQRPPTQDEMDAFVTHSSRSLYHGRIGAPLASGLAMARMYYQARKTDHYKAMVPGAEEGKLPSAKQLMQGVTRFAKTDPTAFRSVAAASVFKLFFWTLTGATMSSIYAVYNDTVATMSDPRLVNFVKEVKQQKPEEVRKRKVDAAQDRYRQNQQRMTSQPQKSQQPSEMVPDQASGGPTESYEQQDYSAMYGNSAEPTTPSRSYDRPTPMESTSSNWYSGRKEQDSVSDFFDDASPTAPEYQNPHTNTTTSQPSQPIFQRGAWERIRQQNSKGLSTPQGQEYYRGQSDGWNTQSQSQSNSSSGQDMERQREKEQARADFERMLDAERNLSSDDSGNGKNKGWERWS</sequence>
<dbReference type="HOGENOM" id="CLU_053873_0_0_1"/>
<feature type="compositionally biased region" description="Polar residues" evidence="1">
    <location>
        <begin position="253"/>
        <end position="264"/>
    </location>
</feature>
<name>A0A017S7B9_ASPRC</name>
<dbReference type="STRING" id="1388766.A0A017S7B9"/>
<dbReference type="OrthoDB" id="4204700at2759"/>
<dbReference type="GeneID" id="63699846"/>
<dbReference type="AlphaFoldDB" id="A0A017S7B9"/>
<evidence type="ECO:0008006" key="4">
    <source>
        <dbReference type="Google" id="ProtNLM"/>
    </source>
</evidence>
<feature type="compositionally biased region" description="Polar residues" evidence="1">
    <location>
        <begin position="228"/>
        <end position="244"/>
    </location>
</feature>
<protein>
    <recommendedName>
        <fullName evidence="4">Endo-1,3(4)-beta-glucanase</fullName>
    </recommendedName>
</protein>
<proteinExistence type="predicted"/>
<dbReference type="EMBL" id="KK088434">
    <property type="protein sequence ID" value="EYE92938.1"/>
    <property type="molecule type" value="Genomic_DNA"/>
</dbReference>